<dbReference type="Gene3D" id="1.25.40.390">
    <property type="match status" value="1"/>
</dbReference>
<keyword evidence="3" id="KW-0732">Signal</keyword>
<dbReference type="InterPro" id="IPR033985">
    <property type="entry name" value="SusD-like_N"/>
</dbReference>
<keyword evidence="9" id="KW-1185">Reference proteome</keyword>
<sequence length="564" mass="64110">MAFSSCEQDFEAIPVEQFTEDFVFSTTDSLGIQARQNLAAIYSTLYNRHNRVGGDYLDAATDDAMSSTINESDVDRLAMGRYTQTNTIGSVMNLANNYQAIRMANVFIANIDRVPLKDTFGNGKPLNIAWKNEARFIRAYHYFELLKRFGGMPLIGDEVLGLEDDLELPRDSFEECLEYIVWELEDIEDGLRTYPLADPTSEAHVVTAEAAAALRVRVLLYAASPLFNGGNIGQSADEKVLLGYAQYDAQRWQRAADAARYFMDNYGHNFSLNPSFKNVFITDGNPEIIFFRQGGNNTNIEATNGPVGYSGNNLGQGRTSPSQNLVDAFLMKDGKRIDDPTSAYSYLPFRPYENRDPRLQATILHNAATWLNKEIETFEGGKDNPNGASQKTKTSYYMRKFMGNFENQDAYANVRHNWIELRYAEVLISFAEAQNEVSGPTPEVEEVIFTLRERAGIDPGIDGRFGLPQGLTKEAMREVIHNEKRVEFAFEEHRYWDLRRWKKATEVYSAENPVRGLVLVKTPTGFNVNEVDLLELDFEERRYFYPIPYSEILNNKNMVQNPGW</sequence>
<feature type="domain" description="RagB/SusD" evidence="6">
    <location>
        <begin position="286"/>
        <end position="564"/>
    </location>
</feature>
<dbReference type="InterPro" id="IPR012944">
    <property type="entry name" value="SusD_RagB_dom"/>
</dbReference>
<evidence type="ECO:0000256" key="3">
    <source>
        <dbReference type="ARBA" id="ARBA00022729"/>
    </source>
</evidence>
<comment type="subcellular location">
    <subcellularLocation>
        <location evidence="1">Cell outer membrane</location>
    </subcellularLocation>
</comment>
<dbReference type="Pfam" id="PF14322">
    <property type="entry name" value="SusD-like_3"/>
    <property type="match status" value="1"/>
</dbReference>
<reference evidence="9" key="1">
    <citation type="journal article" date="2019" name="Int. J. Syst. Evol. Microbiol.">
        <title>The Global Catalogue of Microorganisms (GCM) 10K type strain sequencing project: providing services to taxonomists for standard genome sequencing and annotation.</title>
        <authorList>
            <consortium name="The Broad Institute Genomics Platform"/>
            <consortium name="The Broad Institute Genome Sequencing Center for Infectious Disease"/>
            <person name="Wu L."/>
            <person name="Ma J."/>
        </authorList>
    </citation>
    <scope>NUCLEOTIDE SEQUENCE [LARGE SCALE GENOMIC DNA]</scope>
    <source>
        <strain evidence="9">CGMCC 1.15407</strain>
    </source>
</reference>
<evidence type="ECO:0000256" key="4">
    <source>
        <dbReference type="ARBA" id="ARBA00023136"/>
    </source>
</evidence>
<comment type="similarity">
    <text evidence="2">Belongs to the SusD family.</text>
</comment>
<evidence type="ECO:0000256" key="1">
    <source>
        <dbReference type="ARBA" id="ARBA00004442"/>
    </source>
</evidence>
<keyword evidence="5" id="KW-0998">Cell outer membrane</keyword>
<keyword evidence="4" id="KW-0472">Membrane</keyword>
<evidence type="ECO:0000259" key="7">
    <source>
        <dbReference type="Pfam" id="PF14322"/>
    </source>
</evidence>
<organism evidence="8 9">
    <name type="scientific">Echinicola rosea</name>
    <dbReference type="NCBI Taxonomy" id="1807691"/>
    <lineage>
        <taxon>Bacteria</taxon>
        <taxon>Pseudomonadati</taxon>
        <taxon>Bacteroidota</taxon>
        <taxon>Cytophagia</taxon>
        <taxon>Cytophagales</taxon>
        <taxon>Cyclobacteriaceae</taxon>
        <taxon>Echinicola</taxon>
    </lineage>
</organism>
<protein>
    <recommendedName>
        <fullName evidence="10">RagB/SusD family nutrient uptake outer membrane protein</fullName>
    </recommendedName>
</protein>
<dbReference type="Proteomes" id="UP000647339">
    <property type="component" value="Unassembled WGS sequence"/>
</dbReference>
<evidence type="ECO:0000313" key="8">
    <source>
        <dbReference type="EMBL" id="GGF24384.1"/>
    </source>
</evidence>
<name>A0ABQ1UQ41_9BACT</name>
<evidence type="ECO:0000313" key="9">
    <source>
        <dbReference type="Proteomes" id="UP000647339"/>
    </source>
</evidence>
<comment type="caution">
    <text evidence="8">The sequence shown here is derived from an EMBL/GenBank/DDBJ whole genome shotgun (WGS) entry which is preliminary data.</text>
</comment>
<dbReference type="InterPro" id="IPR011990">
    <property type="entry name" value="TPR-like_helical_dom_sf"/>
</dbReference>
<gene>
    <name evidence="8" type="ORF">GCM10011339_10630</name>
</gene>
<accession>A0ABQ1UQ41</accession>
<dbReference type="EMBL" id="BMIU01000004">
    <property type="protein sequence ID" value="GGF24384.1"/>
    <property type="molecule type" value="Genomic_DNA"/>
</dbReference>
<feature type="domain" description="SusD-like N-terminal" evidence="7">
    <location>
        <begin position="36"/>
        <end position="218"/>
    </location>
</feature>
<dbReference type="Pfam" id="PF07980">
    <property type="entry name" value="SusD_RagB"/>
    <property type="match status" value="1"/>
</dbReference>
<evidence type="ECO:0000256" key="5">
    <source>
        <dbReference type="ARBA" id="ARBA00023237"/>
    </source>
</evidence>
<proteinExistence type="inferred from homology"/>
<evidence type="ECO:0008006" key="10">
    <source>
        <dbReference type="Google" id="ProtNLM"/>
    </source>
</evidence>
<dbReference type="SUPFAM" id="SSF48452">
    <property type="entry name" value="TPR-like"/>
    <property type="match status" value="1"/>
</dbReference>
<evidence type="ECO:0000259" key="6">
    <source>
        <dbReference type="Pfam" id="PF07980"/>
    </source>
</evidence>
<evidence type="ECO:0000256" key="2">
    <source>
        <dbReference type="ARBA" id="ARBA00006275"/>
    </source>
</evidence>